<feature type="compositionally biased region" description="Basic and acidic residues" evidence="1">
    <location>
        <begin position="59"/>
        <end position="76"/>
    </location>
</feature>
<gene>
    <name evidence="2" type="ORF">ZHAS_00007556</name>
</gene>
<dbReference type="OrthoDB" id="7741159at2759"/>
<dbReference type="VEuPathDB" id="VectorBase:ASIS014850"/>
<evidence type="ECO:0000256" key="1">
    <source>
        <dbReference type="SAM" id="MobiDB-lite"/>
    </source>
</evidence>
<dbReference type="Proteomes" id="UP000030765">
    <property type="component" value="Unassembled WGS sequence"/>
</dbReference>
<proteinExistence type="predicted"/>
<evidence type="ECO:0000313" key="3">
    <source>
        <dbReference type="EnsemblMetazoa" id="ASIC007556-PA"/>
    </source>
</evidence>
<dbReference type="STRING" id="74873.A0A084VQE0"/>
<sequence length="388" mass="42872">MNITVQQAQDCPIPITIGVHTRSGRLSKPPSALPHGNEHPITRDRHEQQFANVGATETFHGERSTEENKENPEVEKMPIPAAARRKQPTIQPQHRCGTCHKIFLGRRMARHLRTHPTHVTMDKDETTPSVKLSSSPLCRDTVPKSPRLPAPQLFRLLVQLVTAAETESQQRDVLLTEISQFVGLIRSLVPSLIVPSEQEDNDTVYVDQNVADVLQLNCGKYRFRMDAFGSETVQCAKNSITEDVSAVSGVAVPSYQPLSEETVDQEKDPEWANVSFAIEPRIKPVKTTLAEIYDLQDLQQQGRLPAMPLPTTDHLATNGIGHIEPVTSSNHGTTAFGRPCRLTEELFPSQSQLLALEELTNLSELCSPQVLGVPSGALPNESSVLNFD</sequence>
<feature type="region of interest" description="Disordered" evidence="1">
    <location>
        <begin position="21"/>
        <end position="40"/>
    </location>
</feature>
<dbReference type="EMBL" id="ATLV01015192">
    <property type="status" value="NOT_ANNOTATED_CDS"/>
    <property type="molecule type" value="Genomic_DNA"/>
</dbReference>
<reference evidence="3" key="2">
    <citation type="submission" date="2020-05" db="UniProtKB">
        <authorList>
            <consortium name="EnsemblMetazoa"/>
        </authorList>
    </citation>
    <scope>IDENTIFICATION</scope>
</reference>
<feature type="region of interest" description="Disordered" evidence="1">
    <location>
        <begin position="56"/>
        <end position="77"/>
    </location>
</feature>
<dbReference type="VEuPathDB" id="VectorBase:ASIC007556"/>
<organism evidence="2">
    <name type="scientific">Anopheles sinensis</name>
    <name type="common">Mosquito</name>
    <dbReference type="NCBI Taxonomy" id="74873"/>
    <lineage>
        <taxon>Eukaryota</taxon>
        <taxon>Metazoa</taxon>
        <taxon>Ecdysozoa</taxon>
        <taxon>Arthropoda</taxon>
        <taxon>Hexapoda</taxon>
        <taxon>Insecta</taxon>
        <taxon>Pterygota</taxon>
        <taxon>Neoptera</taxon>
        <taxon>Endopterygota</taxon>
        <taxon>Diptera</taxon>
        <taxon>Nematocera</taxon>
        <taxon>Culicoidea</taxon>
        <taxon>Culicidae</taxon>
        <taxon>Anophelinae</taxon>
        <taxon>Anopheles</taxon>
    </lineage>
</organism>
<dbReference type="EMBL" id="KE525003">
    <property type="protein sequence ID" value="KFB40184.1"/>
    <property type="molecule type" value="Genomic_DNA"/>
</dbReference>
<protein>
    <submittedName>
        <fullName evidence="2">Uncharacterized protein LOC101451072</fullName>
    </submittedName>
</protein>
<evidence type="ECO:0000313" key="4">
    <source>
        <dbReference type="Proteomes" id="UP000030765"/>
    </source>
</evidence>
<feature type="region of interest" description="Disordered" evidence="1">
    <location>
        <begin position="120"/>
        <end position="144"/>
    </location>
</feature>
<evidence type="ECO:0000313" key="2">
    <source>
        <dbReference type="EMBL" id="KFB40184.1"/>
    </source>
</evidence>
<accession>A0A084VQE0</accession>
<dbReference type="AlphaFoldDB" id="A0A084VQE0"/>
<keyword evidence="4" id="KW-1185">Reference proteome</keyword>
<reference evidence="2 4" key="1">
    <citation type="journal article" date="2014" name="BMC Genomics">
        <title>Genome sequence of Anopheles sinensis provides insight into genetics basis of mosquito competence for malaria parasites.</title>
        <authorList>
            <person name="Zhou D."/>
            <person name="Zhang D."/>
            <person name="Ding G."/>
            <person name="Shi L."/>
            <person name="Hou Q."/>
            <person name="Ye Y."/>
            <person name="Xu Y."/>
            <person name="Zhou H."/>
            <person name="Xiong C."/>
            <person name="Li S."/>
            <person name="Yu J."/>
            <person name="Hong S."/>
            <person name="Yu X."/>
            <person name="Zou P."/>
            <person name="Chen C."/>
            <person name="Chang X."/>
            <person name="Wang W."/>
            <person name="Lv Y."/>
            <person name="Sun Y."/>
            <person name="Ma L."/>
            <person name="Shen B."/>
            <person name="Zhu C."/>
        </authorList>
    </citation>
    <scope>NUCLEOTIDE SEQUENCE [LARGE SCALE GENOMIC DNA]</scope>
</reference>
<name>A0A084VQE0_ANOSI</name>
<dbReference type="EnsemblMetazoa" id="ASIC007556-RA">
    <property type="protein sequence ID" value="ASIC007556-PA"/>
    <property type="gene ID" value="ASIC007556"/>
</dbReference>
<feature type="compositionally biased region" description="Polar residues" evidence="1">
    <location>
        <begin position="127"/>
        <end position="136"/>
    </location>
</feature>